<keyword evidence="2" id="KW-0812">Transmembrane</keyword>
<organism evidence="3 4">
    <name type="scientific">Hufsiella ginkgonis</name>
    <dbReference type="NCBI Taxonomy" id="2695274"/>
    <lineage>
        <taxon>Bacteria</taxon>
        <taxon>Pseudomonadati</taxon>
        <taxon>Bacteroidota</taxon>
        <taxon>Sphingobacteriia</taxon>
        <taxon>Sphingobacteriales</taxon>
        <taxon>Sphingobacteriaceae</taxon>
        <taxon>Hufsiella</taxon>
    </lineage>
</organism>
<dbReference type="AlphaFoldDB" id="A0A7K1Y337"/>
<dbReference type="SUPFAM" id="SSF56954">
    <property type="entry name" value="Outer membrane efflux proteins (OEP)"/>
    <property type="match status" value="1"/>
</dbReference>
<comment type="caution">
    <text evidence="3">The sequence shown here is derived from an EMBL/GenBank/DDBJ whole genome shotgun (WGS) entry which is preliminary data.</text>
</comment>
<sequence>MKNHFIIWSTLLLIAILASACKVGKDYERPEVSLPDNFRNVSFADTSSIASLPWKTFLTDTALQNLVNKGIQYNYNLQMAVNRIGIAEAALKQAKAAGLPQVNLLVSGQYNRPSNNSLSGLSTSSFLGSSHIENYNAGLSVAWEADTWGKIRRGKEAALATYLQTYEATRAVQTQLVADIARGYFNTLLLAGQLGIARQALRLSDSVLQMTTLLKEAGETNSLAVQQADVQKQTTALLIPQLEESLALQENALQVLTGQLPAPLKLSATLGDVTVPVSLPPGVPSALLSRRPDIRAAELALTAANARAGVAQGNLYPVLNITAAGGIESFKASNWFNIPGSLFGIAGGTLLTPVFNRRELKTRYEIAKKEREQAVLQFRETVLNAVGEVSDALVRHEKLAQQQEIAVKRAALLKTAVANAKLLYQSDMANYLEVISAQTNALQAELSLADICRAQRDNMVELYRSLGGGWK</sequence>
<dbReference type="RefSeq" id="WP_160908682.1">
    <property type="nucleotide sequence ID" value="NZ_WVHS01000005.1"/>
</dbReference>
<evidence type="ECO:0000256" key="1">
    <source>
        <dbReference type="ARBA" id="ARBA00007613"/>
    </source>
</evidence>
<dbReference type="PANTHER" id="PTHR30203">
    <property type="entry name" value="OUTER MEMBRANE CATION EFFLUX PROTEIN"/>
    <property type="match status" value="1"/>
</dbReference>
<dbReference type="GO" id="GO:0015562">
    <property type="term" value="F:efflux transmembrane transporter activity"/>
    <property type="evidence" value="ECO:0007669"/>
    <property type="project" value="InterPro"/>
</dbReference>
<accession>A0A7K1Y337</accession>
<comment type="similarity">
    <text evidence="1 2">Belongs to the outer membrane factor (OMF) (TC 1.B.17) family.</text>
</comment>
<reference evidence="3 4" key="1">
    <citation type="submission" date="2019-11" db="EMBL/GenBank/DDBJ databases">
        <title>Pedobacter sp. HMF7056 Genome sequencing and assembly.</title>
        <authorList>
            <person name="Kang H."/>
            <person name="Kim H."/>
            <person name="Joh K."/>
        </authorList>
    </citation>
    <scope>NUCLEOTIDE SEQUENCE [LARGE SCALE GENOMIC DNA]</scope>
    <source>
        <strain evidence="3 4">HMF7056</strain>
    </source>
</reference>
<gene>
    <name evidence="3" type="ORF">GS398_20505</name>
</gene>
<dbReference type="Gene3D" id="2.20.200.10">
    <property type="entry name" value="Outer membrane efflux proteins (OEP)"/>
    <property type="match status" value="1"/>
</dbReference>
<dbReference type="InterPro" id="IPR010131">
    <property type="entry name" value="MdtP/NodT-like"/>
</dbReference>
<evidence type="ECO:0000256" key="2">
    <source>
        <dbReference type="RuleBase" id="RU362097"/>
    </source>
</evidence>
<keyword evidence="4" id="KW-1185">Reference proteome</keyword>
<name>A0A7K1Y337_9SPHI</name>
<dbReference type="PANTHER" id="PTHR30203:SF33">
    <property type="entry name" value="BLR4455 PROTEIN"/>
    <property type="match status" value="1"/>
</dbReference>
<dbReference type="NCBIfam" id="TIGR01845">
    <property type="entry name" value="outer_NodT"/>
    <property type="match status" value="1"/>
</dbReference>
<dbReference type="InterPro" id="IPR003423">
    <property type="entry name" value="OMP_efflux"/>
</dbReference>
<dbReference type="Pfam" id="PF02321">
    <property type="entry name" value="OEP"/>
    <property type="match status" value="2"/>
</dbReference>
<protein>
    <submittedName>
        <fullName evidence="3">Efflux transporter outer membrane subunit</fullName>
    </submittedName>
</protein>
<proteinExistence type="inferred from homology"/>
<dbReference type="Gene3D" id="1.20.1600.10">
    <property type="entry name" value="Outer membrane efflux proteins (OEP)"/>
    <property type="match status" value="1"/>
</dbReference>
<dbReference type="PROSITE" id="PS51257">
    <property type="entry name" value="PROKAR_LIPOPROTEIN"/>
    <property type="match status" value="1"/>
</dbReference>
<dbReference type="EMBL" id="WVHS01000005">
    <property type="protein sequence ID" value="MXV17695.1"/>
    <property type="molecule type" value="Genomic_DNA"/>
</dbReference>
<dbReference type="GO" id="GO:0005886">
    <property type="term" value="C:plasma membrane"/>
    <property type="evidence" value="ECO:0007669"/>
    <property type="project" value="UniProtKB-SubCell"/>
</dbReference>
<keyword evidence="2" id="KW-1134">Transmembrane beta strand</keyword>
<keyword evidence="2" id="KW-0564">Palmitate</keyword>
<dbReference type="Proteomes" id="UP000451233">
    <property type="component" value="Unassembled WGS sequence"/>
</dbReference>
<comment type="subcellular location">
    <subcellularLocation>
        <location evidence="2">Cell membrane</location>
        <topology evidence="2">Lipid-anchor</topology>
    </subcellularLocation>
</comment>
<keyword evidence="2" id="KW-0449">Lipoprotein</keyword>
<keyword evidence="2" id="KW-0472">Membrane</keyword>
<evidence type="ECO:0000313" key="3">
    <source>
        <dbReference type="EMBL" id="MXV17695.1"/>
    </source>
</evidence>
<evidence type="ECO:0000313" key="4">
    <source>
        <dbReference type="Proteomes" id="UP000451233"/>
    </source>
</evidence>